<accession>A0A545ANY2</accession>
<name>A0A545ANY2_9ACTN</name>
<comment type="caution">
    <text evidence="2">The sequence shown here is derived from an EMBL/GenBank/DDBJ whole genome shotgun (WGS) entry which is preliminary data.</text>
</comment>
<gene>
    <name evidence="2" type="ORF">FL583_24420</name>
</gene>
<evidence type="ECO:0000313" key="2">
    <source>
        <dbReference type="EMBL" id="TQS42455.1"/>
    </source>
</evidence>
<keyword evidence="1" id="KW-0472">Membrane</keyword>
<dbReference type="EMBL" id="VIRS01000018">
    <property type="protein sequence ID" value="TQS42455.1"/>
    <property type="molecule type" value="Genomic_DNA"/>
</dbReference>
<dbReference type="AlphaFoldDB" id="A0A545ANY2"/>
<dbReference type="Proteomes" id="UP000317982">
    <property type="component" value="Unassembled WGS sequence"/>
</dbReference>
<dbReference type="OrthoDB" id="5194085at2"/>
<sequence>MSQPPELDTEWIHYLEAVKGLAGLPNLVDERRRSAKADEEAAIARATTARELALKRCDDWQTYGKRTLANSEARLVAAHILVPDASAAPTISYDAPEPLIEGLELLDKKLAAEVAGLNEARRAGRARAMERAAEAARKAALRRELLRIGGLILLIVLGALLLRVIF</sequence>
<feature type="transmembrane region" description="Helical" evidence="1">
    <location>
        <begin position="145"/>
        <end position="165"/>
    </location>
</feature>
<evidence type="ECO:0000313" key="3">
    <source>
        <dbReference type="Proteomes" id="UP000317982"/>
    </source>
</evidence>
<organism evidence="2 3">
    <name type="scientific">Cryptosporangium phraense</name>
    <dbReference type="NCBI Taxonomy" id="2593070"/>
    <lineage>
        <taxon>Bacteria</taxon>
        <taxon>Bacillati</taxon>
        <taxon>Actinomycetota</taxon>
        <taxon>Actinomycetes</taxon>
        <taxon>Cryptosporangiales</taxon>
        <taxon>Cryptosporangiaceae</taxon>
        <taxon>Cryptosporangium</taxon>
    </lineage>
</organism>
<dbReference type="InParanoid" id="A0A545ANY2"/>
<evidence type="ECO:0000256" key="1">
    <source>
        <dbReference type="SAM" id="Phobius"/>
    </source>
</evidence>
<reference evidence="2 3" key="1">
    <citation type="submission" date="2019-07" db="EMBL/GenBank/DDBJ databases">
        <title>Cryptosporangium phraense sp. nov., isolated from plant litter.</title>
        <authorList>
            <person name="Suriyachadkun C."/>
        </authorList>
    </citation>
    <scope>NUCLEOTIDE SEQUENCE [LARGE SCALE GENOMIC DNA]</scope>
    <source>
        <strain evidence="2 3">A-T 5661</strain>
    </source>
</reference>
<keyword evidence="3" id="KW-1185">Reference proteome</keyword>
<proteinExistence type="predicted"/>
<keyword evidence="1" id="KW-0812">Transmembrane</keyword>
<dbReference type="RefSeq" id="WP_142707144.1">
    <property type="nucleotide sequence ID" value="NZ_VIRS01000018.1"/>
</dbReference>
<keyword evidence="1" id="KW-1133">Transmembrane helix</keyword>
<protein>
    <submittedName>
        <fullName evidence="2">Uncharacterized protein</fullName>
    </submittedName>
</protein>